<name>A0A1B8H5E7_9GAMM</name>
<dbReference type="NCBIfam" id="TIGR00858">
    <property type="entry name" value="bioF"/>
    <property type="match status" value="1"/>
</dbReference>
<sequence>MWHTFLSERLQQARGQDAVRVREANGGADGRTVLINDQRVINFSGNDYLGLSRHPAVIRAWCDSTAQFGVGSGGSGHVTGYTTAHQSLEQMLADWLGFDRAILFVSGFSANQAVITALMQAGDHLICDKLAHASIMEAAMHSPAEFTRFHHNDTNHLSTRLHRTQHDSGKALVITEGIFSMDGDTAPLLEIRTLTRQHNSWLMVDDAHGIGVCGAEGKGSCDAAGIHPDILIVTFGKAVGVSGAAVLCNAQTADYLTQYARHLIYSTTFPAAQTCALYAAIQEIQRGDHLRERLADNIHTFRQQAAHLPLQLLPSSSAIQPLIAGDNATALALSHYLQARGLWVKAIRPPTVPPGTARLRITITSAHQKADITLLTEALDAFCCQYRSGE</sequence>
<dbReference type="PANTHER" id="PTHR13693:SF100">
    <property type="entry name" value="8-AMINO-7-OXONONANOATE SYNTHASE"/>
    <property type="match status" value="1"/>
</dbReference>
<dbReference type="Gene3D" id="3.40.640.10">
    <property type="entry name" value="Type I PLP-dependent aspartate aminotransferase-like (Major domain)"/>
    <property type="match status" value="1"/>
</dbReference>
<dbReference type="AlphaFoldDB" id="A0A1B8H5E7"/>
<keyword evidence="13" id="KW-1185">Reference proteome</keyword>
<dbReference type="EC" id="2.3.1.47" evidence="9"/>
<keyword evidence="7 9" id="KW-0663">Pyridoxal phosphate</keyword>
<dbReference type="Gene3D" id="3.90.1150.10">
    <property type="entry name" value="Aspartate Aminotransferase, domain 1"/>
    <property type="match status" value="1"/>
</dbReference>
<dbReference type="EMBL" id="LZEY01000056">
    <property type="protein sequence ID" value="OBU04291.1"/>
    <property type="molecule type" value="Genomic_DNA"/>
</dbReference>
<evidence type="ECO:0000256" key="4">
    <source>
        <dbReference type="ARBA" id="ARBA00011738"/>
    </source>
</evidence>
<dbReference type="PANTHER" id="PTHR13693">
    <property type="entry name" value="CLASS II AMINOTRANSFERASE/8-AMINO-7-OXONONANOATE SYNTHASE"/>
    <property type="match status" value="1"/>
</dbReference>
<feature type="binding site" evidence="9">
    <location>
        <position position="20"/>
    </location>
    <ligand>
        <name>substrate</name>
    </ligand>
</feature>
<evidence type="ECO:0000256" key="3">
    <source>
        <dbReference type="ARBA" id="ARBA00010008"/>
    </source>
</evidence>
<dbReference type="InterPro" id="IPR004723">
    <property type="entry name" value="AONS_Archaea/Proteobacteria"/>
</dbReference>
<dbReference type="InterPro" id="IPR004839">
    <property type="entry name" value="Aminotransferase_I/II_large"/>
</dbReference>
<feature type="binding site" evidence="9">
    <location>
        <position position="180"/>
    </location>
    <ligand>
        <name>pyridoxal 5'-phosphate</name>
        <dbReference type="ChEBI" id="CHEBI:597326"/>
    </ligand>
</feature>
<feature type="binding site" evidence="9">
    <location>
        <position position="132"/>
    </location>
    <ligand>
        <name>substrate</name>
    </ligand>
</feature>
<evidence type="ECO:0000259" key="11">
    <source>
        <dbReference type="Pfam" id="PF00155"/>
    </source>
</evidence>
<evidence type="ECO:0000256" key="1">
    <source>
        <dbReference type="ARBA" id="ARBA00001933"/>
    </source>
</evidence>
<dbReference type="PROSITE" id="PS00599">
    <property type="entry name" value="AA_TRANSFER_CLASS_2"/>
    <property type="match status" value="1"/>
</dbReference>
<dbReference type="SUPFAM" id="SSF53383">
    <property type="entry name" value="PLP-dependent transferases"/>
    <property type="match status" value="1"/>
</dbReference>
<evidence type="ECO:0000256" key="7">
    <source>
        <dbReference type="ARBA" id="ARBA00022898"/>
    </source>
</evidence>
<dbReference type="GO" id="GO:0009102">
    <property type="term" value="P:biotin biosynthetic process"/>
    <property type="evidence" value="ECO:0007669"/>
    <property type="project" value="UniProtKB-UniRule"/>
</dbReference>
<dbReference type="UniPathway" id="UPA00078"/>
<dbReference type="InterPro" id="IPR022834">
    <property type="entry name" value="AONS_Proteobacteria"/>
</dbReference>
<dbReference type="Pfam" id="PF00155">
    <property type="entry name" value="Aminotran_1_2"/>
    <property type="match status" value="1"/>
</dbReference>
<keyword evidence="6 9" id="KW-0093">Biotin biosynthesis</keyword>
<comment type="similarity">
    <text evidence="3 9">Belongs to the class-II pyridoxal-phosphate-dependent aminotransferase family. BioF subfamily.</text>
</comment>
<dbReference type="InterPro" id="IPR050087">
    <property type="entry name" value="AON_synthase_class-II"/>
</dbReference>
<dbReference type="RefSeq" id="WP_067405444.1">
    <property type="nucleotide sequence ID" value="NZ_LZEY01000056.1"/>
</dbReference>
<comment type="catalytic activity">
    <reaction evidence="8 9">
        <text>6-carboxyhexanoyl-[ACP] + L-alanine + H(+) = (8S)-8-amino-7-oxononanoate + holo-[ACP] + CO2</text>
        <dbReference type="Rhea" id="RHEA:42288"/>
        <dbReference type="Rhea" id="RHEA-COMP:9685"/>
        <dbReference type="Rhea" id="RHEA-COMP:9955"/>
        <dbReference type="ChEBI" id="CHEBI:15378"/>
        <dbReference type="ChEBI" id="CHEBI:16526"/>
        <dbReference type="ChEBI" id="CHEBI:57972"/>
        <dbReference type="ChEBI" id="CHEBI:64479"/>
        <dbReference type="ChEBI" id="CHEBI:78846"/>
        <dbReference type="ChEBI" id="CHEBI:149468"/>
        <dbReference type="EC" id="2.3.1.47"/>
    </reaction>
</comment>
<evidence type="ECO:0000256" key="10">
    <source>
        <dbReference type="PIRSR" id="PIRSR604723-51"/>
    </source>
</evidence>
<feature type="binding site" evidence="9">
    <location>
        <position position="351"/>
    </location>
    <ligand>
        <name>substrate</name>
    </ligand>
</feature>
<dbReference type="InterPro" id="IPR015422">
    <property type="entry name" value="PyrdxlP-dep_Trfase_small"/>
</dbReference>
<organism evidence="12 13">
    <name type="scientific">Morganella psychrotolerans</name>
    <dbReference type="NCBI Taxonomy" id="368603"/>
    <lineage>
        <taxon>Bacteria</taxon>
        <taxon>Pseudomonadati</taxon>
        <taxon>Pseudomonadota</taxon>
        <taxon>Gammaproteobacteria</taxon>
        <taxon>Enterobacterales</taxon>
        <taxon>Morganellaceae</taxon>
        <taxon>Morganella</taxon>
    </lineage>
</organism>
<dbReference type="InterPro" id="IPR015424">
    <property type="entry name" value="PyrdxlP-dep_Trfase"/>
</dbReference>
<feature type="modified residue" description="N6-(pyridoxal phosphate)lysine" evidence="9 10">
    <location>
        <position position="237"/>
    </location>
</feature>
<comment type="pathway">
    <text evidence="2 9">Cofactor biosynthesis; biotin biosynthesis.</text>
</comment>
<feature type="binding site" evidence="9">
    <location>
        <begin position="107"/>
        <end position="108"/>
    </location>
    <ligand>
        <name>pyridoxal 5'-phosphate</name>
        <dbReference type="ChEBI" id="CHEBI:597326"/>
    </ligand>
</feature>
<dbReference type="OrthoDB" id="9807157at2"/>
<proteinExistence type="inferred from homology"/>
<feature type="binding site" evidence="9">
    <location>
        <position position="208"/>
    </location>
    <ligand>
        <name>pyridoxal 5'-phosphate</name>
        <dbReference type="ChEBI" id="CHEBI:597326"/>
    </ligand>
</feature>
<evidence type="ECO:0000256" key="2">
    <source>
        <dbReference type="ARBA" id="ARBA00004746"/>
    </source>
</evidence>
<evidence type="ECO:0000256" key="8">
    <source>
        <dbReference type="ARBA" id="ARBA00047715"/>
    </source>
</evidence>
<comment type="function">
    <text evidence="9">Catalyzes the decarboxylative condensation of pimeloyl-[acyl-carrier protein] and L-alanine to produce 8-amino-7-oxononanoate (AON), [acyl-carrier protein], and carbon dioxide.</text>
</comment>
<evidence type="ECO:0000313" key="12">
    <source>
        <dbReference type="EMBL" id="OBU04291.1"/>
    </source>
</evidence>
<evidence type="ECO:0000256" key="5">
    <source>
        <dbReference type="ARBA" id="ARBA00022679"/>
    </source>
</evidence>
<keyword evidence="5 9" id="KW-0808">Transferase</keyword>
<gene>
    <name evidence="9" type="primary">bioF</name>
    <name evidence="12" type="ORF">AYY18_10165</name>
</gene>
<feature type="binding site" evidence="9">
    <location>
        <position position="234"/>
    </location>
    <ligand>
        <name>pyridoxal 5'-phosphate</name>
        <dbReference type="ChEBI" id="CHEBI:597326"/>
    </ligand>
</feature>
<reference evidence="13" key="1">
    <citation type="submission" date="2016-06" db="EMBL/GenBank/DDBJ databases">
        <authorList>
            <person name="Butler K."/>
        </authorList>
    </citation>
    <scope>NUCLEOTIDE SEQUENCE [LARGE SCALE GENOMIC DNA]</scope>
    <source>
        <strain evidence="13">GCSL-Mp20</strain>
    </source>
</reference>
<dbReference type="GO" id="GO:0030170">
    <property type="term" value="F:pyridoxal phosphate binding"/>
    <property type="evidence" value="ECO:0007669"/>
    <property type="project" value="UniProtKB-UniRule"/>
</dbReference>
<dbReference type="Proteomes" id="UP000092377">
    <property type="component" value="Unassembled WGS sequence"/>
</dbReference>
<evidence type="ECO:0000256" key="9">
    <source>
        <dbReference type="HAMAP-Rule" id="MF_01693"/>
    </source>
</evidence>
<evidence type="ECO:0000256" key="6">
    <source>
        <dbReference type="ARBA" id="ARBA00022756"/>
    </source>
</evidence>
<comment type="cofactor">
    <cofactor evidence="1 9 10">
        <name>pyridoxal 5'-phosphate</name>
        <dbReference type="ChEBI" id="CHEBI:597326"/>
    </cofactor>
</comment>
<dbReference type="InterPro" id="IPR001917">
    <property type="entry name" value="Aminotrans_II_pyridoxalP_BS"/>
</dbReference>
<dbReference type="GO" id="GO:0008710">
    <property type="term" value="F:8-amino-7-oxononanoate synthase activity"/>
    <property type="evidence" value="ECO:0007669"/>
    <property type="project" value="UniProtKB-UniRule"/>
</dbReference>
<dbReference type="HAMAP" id="MF_01693">
    <property type="entry name" value="BioF_aminotrans_2"/>
    <property type="match status" value="1"/>
</dbReference>
<protein>
    <recommendedName>
        <fullName evidence="9">8-amino-7-oxononanoate synthase</fullName>
        <shortName evidence="9">AONS</shortName>
        <ecNumber evidence="9">2.3.1.47</ecNumber>
    </recommendedName>
    <alternativeName>
        <fullName evidence="9">7-keto-8-amino-pelargonic acid synthase</fullName>
        <shortName evidence="9">7-KAP synthase</shortName>
        <shortName evidence="9">KAPA synthase</shortName>
    </alternativeName>
    <alternativeName>
        <fullName evidence="9">8-amino-7-ketopelargonate synthase</fullName>
    </alternativeName>
</protein>
<comment type="caution">
    <text evidence="12">The sequence shown here is derived from an EMBL/GenBank/DDBJ whole genome shotgun (WGS) entry which is preliminary data.</text>
</comment>
<dbReference type="InterPro" id="IPR015421">
    <property type="entry name" value="PyrdxlP-dep_Trfase_major"/>
</dbReference>
<evidence type="ECO:0000313" key="13">
    <source>
        <dbReference type="Proteomes" id="UP000092377"/>
    </source>
</evidence>
<feature type="domain" description="Aminotransferase class I/classII large" evidence="11">
    <location>
        <begin position="39"/>
        <end position="379"/>
    </location>
</feature>
<comment type="subunit">
    <text evidence="4 9">Homodimer.</text>
</comment>
<accession>A0A1B8H5E7</accession>